<feature type="domain" description="N-end rule aminoacyl transferase C-terminal" evidence="6">
    <location>
        <begin position="100"/>
        <end position="224"/>
    </location>
</feature>
<keyword evidence="3 4" id="KW-0012">Acyltransferase</keyword>
<dbReference type="GO" id="GO:0008914">
    <property type="term" value="F:leucyl-tRNA--protein transferase activity"/>
    <property type="evidence" value="ECO:0007669"/>
    <property type="project" value="UniProtKB-UniRule"/>
</dbReference>
<dbReference type="AlphaFoldDB" id="A0A2G4R9M5"/>
<dbReference type="RefSeq" id="WP_099460765.1">
    <property type="nucleotide sequence ID" value="NZ_LDWY01000001.1"/>
</dbReference>
<dbReference type="GO" id="GO:0005737">
    <property type="term" value="C:cytoplasm"/>
    <property type="evidence" value="ECO:0007669"/>
    <property type="project" value="UniProtKB-SubCell"/>
</dbReference>
<feature type="domain" description="N-end aminoacyl transferase N-terminal" evidence="5">
    <location>
        <begin position="12"/>
        <end position="80"/>
    </location>
</feature>
<evidence type="ECO:0000313" key="9">
    <source>
        <dbReference type="Proteomes" id="UP000237472"/>
    </source>
</evidence>
<comment type="function">
    <text evidence="4">Functions in the N-end rule pathway of protein degradation where it conjugates Leu from its aminoacyl-tRNA to the N-termini of proteins containing an N-terminal aspartate or glutamate.</text>
</comment>
<dbReference type="HAMAP" id="MF_00689">
    <property type="entry name" value="Bpt"/>
    <property type="match status" value="1"/>
</dbReference>
<proteinExistence type="inferred from homology"/>
<evidence type="ECO:0000313" key="7">
    <source>
        <dbReference type="EMBL" id="MBS4240659.1"/>
    </source>
</evidence>
<dbReference type="NCBIfam" id="NF002346">
    <property type="entry name" value="PRK01305.2-3"/>
    <property type="match status" value="1"/>
</dbReference>
<dbReference type="GO" id="GO:0004057">
    <property type="term" value="F:arginyl-tRNA--protein transferase activity"/>
    <property type="evidence" value="ECO:0007669"/>
    <property type="project" value="InterPro"/>
</dbReference>
<keyword evidence="1 4" id="KW-0963">Cytoplasm</keyword>
<dbReference type="EMBL" id="LDWY01000001">
    <property type="protein sequence ID" value="PHY92485.1"/>
    <property type="molecule type" value="Genomic_DNA"/>
</dbReference>
<reference evidence="8" key="2">
    <citation type="submission" date="2015-06" db="EMBL/GenBank/DDBJ databases">
        <authorList>
            <person name="Hoefler B.C."/>
            <person name="Straight P.D."/>
        </authorList>
    </citation>
    <scope>NUCLEOTIDE SEQUENCE [LARGE SCALE GENOMIC DNA]</scope>
    <source>
        <strain evidence="8">73/13</strain>
    </source>
</reference>
<evidence type="ECO:0000256" key="4">
    <source>
        <dbReference type="HAMAP-Rule" id="MF_00689"/>
    </source>
</evidence>
<dbReference type="EMBL" id="VJYU01000005">
    <property type="protein sequence ID" value="MBS4240659.1"/>
    <property type="molecule type" value="Genomic_DNA"/>
</dbReference>
<dbReference type="InterPro" id="IPR030700">
    <property type="entry name" value="N-end_Aminoacyl_Trfase"/>
</dbReference>
<dbReference type="EC" id="2.3.2.29" evidence="4"/>
<sequence length="250" mass="30218">MREIGFCTLEETCPYLKDRKIRTEYKFIEHCPKSLNEELIYRGWRRFGCYFSRPICEGCEECLSMRILVDSFKFSKSQRRVIRKNERTKIILKAPQISNEHLFLYDKYHRFMEKKRAWKRYDLNFHKYFNLYVDGAMDFAYELDFYIDEKLVCVDLIDIFDGGISSIYCFYDPDYRDFSLGKFSLLSEIKLAKKRNLKYIYLGYFVKKCQSLSYKADYTPREILRGTSMPCEKLPLWEYDDASCANFRDD</sequence>
<evidence type="ECO:0000256" key="3">
    <source>
        <dbReference type="ARBA" id="ARBA00023315"/>
    </source>
</evidence>
<dbReference type="Proteomes" id="UP000811399">
    <property type="component" value="Unassembled WGS sequence"/>
</dbReference>
<dbReference type="InterPro" id="IPR017138">
    <property type="entry name" value="Asp_Glu_LeuTrfase"/>
</dbReference>
<protein>
    <recommendedName>
        <fullName evidence="4">Aspartate/glutamate leucyltransferase</fullName>
        <ecNumber evidence="4">2.3.2.29</ecNumber>
    </recommendedName>
</protein>
<reference evidence="7 10" key="4">
    <citation type="journal article" date="2021" name="Syst. Appl. Microbiol.">
        <title>nCampylobacter vulpis sp. nov. isolated from wild red foxes.</title>
        <authorList>
            <person name="Parisi A."/>
            <person name="Chiara M."/>
            <person name="Caffara M."/>
            <person name="Mion D."/>
            <person name="Miller W.G."/>
            <person name="Caruso M."/>
            <person name="Manzari C."/>
            <person name="Florio D."/>
            <person name="Capozzi L."/>
            <person name="D'Erchia A.M."/>
            <person name="Manzulli V."/>
            <person name="Zanoni R.G."/>
        </authorList>
    </citation>
    <scope>NUCLEOTIDE SEQUENCE [LARGE SCALE GENOMIC DNA]</scope>
    <source>
        <strain evidence="7 10">52/13</strain>
    </source>
</reference>
<dbReference type="GO" id="GO:0071596">
    <property type="term" value="P:ubiquitin-dependent protein catabolic process via the N-end rule pathway"/>
    <property type="evidence" value="ECO:0007669"/>
    <property type="project" value="InterPro"/>
</dbReference>
<dbReference type="InterPro" id="IPR016181">
    <property type="entry name" value="Acyl_CoA_acyltransferase"/>
</dbReference>
<evidence type="ECO:0000313" key="8">
    <source>
        <dbReference type="EMBL" id="PHY92485.1"/>
    </source>
</evidence>
<comment type="caution">
    <text evidence="8">The sequence shown here is derived from an EMBL/GenBank/DDBJ whole genome shotgun (WGS) entry which is preliminary data.</text>
</comment>
<name>A0A2G4R9M5_9BACT</name>
<comment type="similarity">
    <text evidence="4">Belongs to the R-transferase family. Bpt subfamily.</text>
</comment>
<reference evidence="7" key="3">
    <citation type="submission" date="2019-07" db="EMBL/GenBank/DDBJ databases">
        <authorList>
            <person name="Miller W.G."/>
        </authorList>
    </citation>
    <scope>NUCLEOTIDE SEQUENCE</scope>
    <source>
        <strain evidence="7">52/13</strain>
    </source>
</reference>
<keyword evidence="10" id="KW-1185">Reference proteome</keyword>
<dbReference type="PANTHER" id="PTHR21367:SF1">
    <property type="entry name" value="ARGINYL-TRNA--PROTEIN TRANSFERASE 1"/>
    <property type="match status" value="1"/>
</dbReference>
<dbReference type="InterPro" id="IPR007472">
    <property type="entry name" value="N-end_Aminoacyl_Trfase_C"/>
</dbReference>
<dbReference type="Gene3D" id="3.40.630.30">
    <property type="match status" value="1"/>
</dbReference>
<dbReference type="PIRSF" id="PIRSF037208">
    <property type="entry name" value="ATE_pro_prd"/>
    <property type="match status" value="1"/>
</dbReference>
<evidence type="ECO:0000259" key="5">
    <source>
        <dbReference type="Pfam" id="PF04376"/>
    </source>
</evidence>
<dbReference type="Pfam" id="PF04376">
    <property type="entry name" value="ATE_N"/>
    <property type="match status" value="1"/>
</dbReference>
<comment type="subcellular location">
    <subcellularLocation>
        <location evidence="4">Cytoplasm</location>
    </subcellularLocation>
</comment>
<evidence type="ECO:0000256" key="1">
    <source>
        <dbReference type="ARBA" id="ARBA00022490"/>
    </source>
</evidence>
<dbReference type="PANTHER" id="PTHR21367">
    <property type="entry name" value="ARGININE-TRNA-PROTEIN TRANSFERASE 1"/>
    <property type="match status" value="1"/>
</dbReference>
<dbReference type="InterPro" id="IPR007471">
    <property type="entry name" value="N-end_Aminoacyl_Trfase_N"/>
</dbReference>
<evidence type="ECO:0000313" key="10">
    <source>
        <dbReference type="Proteomes" id="UP000811399"/>
    </source>
</evidence>
<keyword evidence="2 4" id="KW-0808">Transferase</keyword>
<evidence type="ECO:0000259" key="6">
    <source>
        <dbReference type="Pfam" id="PF04377"/>
    </source>
</evidence>
<dbReference type="OrthoDB" id="9782022at2"/>
<evidence type="ECO:0000256" key="2">
    <source>
        <dbReference type="ARBA" id="ARBA00022679"/>
    </source>
</evidence>
<reference evidence="9" key="1">
    <citation type="submission" date="2015-06" db="EMBL/GenBank/DDBJ databases">
        <authorList>
            <person name="Parisi A."/>
            <person name="Chiara M."/>
            <person name="Florio D."/>
            <person name="Miccolupo A."/>
            <person name="Manzari C."/>
            <person name="Mion D."/>
            <person name="Caruso M."/>
            <person name="D'erchia A.M."/>
            <person name="Zanoni R."/>
        </authorList>
    </citation>
    <scope>NUCLEOTIDE SEQUENCE [LARGE SCALE GENOMIC DNA]</scope>
    <source>
        <strain evidence="9">73/13</strain>
    </source>
</reference>
<dbReference type="Proteomes" id="UP000237472">
    <property type="component" value="Unassembled WGS sequence"/>
</dbReference>
<comment type="catalytic activity">
    <reaction evidence="4">
        <text>N-terminal L-glutamyl-[protein] + L-leucyl-tRNA(Leu) = N-terminal L-leucyl-L-glutamyl-[protein] + tRNA(Leu) + H(+)</text>
        <dbReference type="Rhea" id="RHEA:50412"/>
        <dbReference type="Rhea" id="RHEA-COMP:9613"/>
        <dbReference type="Rhea" id="RHEA-COMP:9622"/>
        <dbReference type="Rhea" id="RHEA-COMP:12664"/>
        <dbReference type="Rhea" id="RHEA-COMP:12668"/>
        <dbReference type="ChEBI" id="CHEBI:15378"/>
        <dbReference type="ChEBI" id="CHEBI:64721"/>
        <dbReference type="ChEBI" id="CHEBI:78442"/>
        <dbReference type="ChEBI" id="CHEBI:78494"/>
        <dbReference type="ChEBI" id="CHEBI:133041"/>
        <dbReference type="EC" id="2.3.2.29"/>
    </reaction>
</comment>
<gene>
    <name evidence="4" type="primary">bpt</name>
    <name evidence="8" type="ORF">AA994_00115</name>
    <name evidence="7" type="ORF">CVU5213_02760</name>
</gene>
<accession>A0A2G4R9M5</accession>
<dbReference type="SUPFAM" id="SSF55729">
    <property type="entry name" value="Acyl-CoA N-acyltransferases (Nat)"/>
    <property type="match status" value="1"/>
</dbReference>
<dbReference type="NCBIfam" id="NF002344">
    <property type="entry name" value="PRK01305.2-1"/>
    <property type="match status" value="1"/>
</dbReference>
<comment type="catalytic activity">
    <reaction evidence="4">
        <text>N-terminal L-aspartyl-[protein] + L-leucyl-tRNA(Leu) = N-terminal L-leucyl-L-aspartyl-[protein] + tRNA(Leu) + H(+)</text>
        <dbReference type="Rhea" id="RHEA:50420"/>
        <dbReference type="Rhea" id="RHEA-COMP:9613"/>
        <dbReference type="Rhea" id="RHEA-COMP:9622"/>
        <dbReference type="Rhea" id="RHEA-COMP:12669"/>
        <dbReference type="Rhea" id="RHEA-COMP:12674"/>
        <dbReference type="ChEBI" id="CHEBI:15378"/>
        <dbReference type="ChEBI" id="CHEBI:64720"/>
        <dbReference type="ChEBI" id="CHEBI:78442"/>
        <dbReference type="ChEBI" id="CHEBI:78494"/>
        <dbReference type="ChEBI" id="CHEBI:133042"/>
        <dbReference type="EC" id="2.3.2.29"/>
    </reaction>
</comment>
<organism evidence="8 9">
    <name type="scientific">Campylobacter vulpis</name>
    <dbReference type="NCBI Taxonomy" id="1655500"/>
    <lineage>
        <taxon>Bacteria</taxon>
        <taxon>Pseudomonadati</taxon>
        <taxon>Campylobacterota</taxon>
        <taxon>Epsilonproteobacteria</taxon>
        <taxon>Campylobacterales</taxon>
        <taxon>Campylobacteraceae</taxon>
        <taxon>Campylobacter</taxon>
    </lineage>
</organism>
<dbReference type="Pfam" id="PF04377">
    <property type="entry name" value="ATE_C"/>
    <property type="match status" value="1"/>
</dbReference>